<dbReference type="SFLD" id="SFLDS00003">
    <property type="entry name" value="Haloacid_Dehalogenase"/>
    <property type="match status" value="1"/>
</dbReference>
<organism evidence="1 2">
    <name type="scientific">Pseudotabrizicola algicola</name>
    <dbReference type="NCBI Taxonomy" id="2709381"/>
    <lineage>
        <taxon>Bacteria</taxon>
        <taxon>Pseudomonadati</taxon>
        <taxon>Pseudomonadota</taxon>
        <taxon>Alphaproteobacteria</taxon>
        <taxon>Rhodobacterales</taxon>
        <taxon>Paracoccaceae</taxon>
        <taxon>Pseudotabrizicola</taxon>
    </lineage>
</organism>
<dbReference type="NCBIfam" id="TIGR01509">
    <property type="entry name" value="HAD-SF-IA-v3"/>
    <property type="match status" value="1"/>
</dbReference>
<sequence length="208" mass="23282">MTRPEAVVFDIGNVLLHWNPEGFYDRRLGEARRRQLFAETGIEAMNAAVDAGAPFRATVEAHAAAHPVWAEDILCWYHNWIEMAAPRIDGSVALLRALRAKGVPVLALTNFGIDTFAHALTHYEFLHEFDRAFVSGHMGVIKPDPEIYRQLEAETGIAPDRLLFADDRAENIEAAAVRGWRVHLFTDWQGWAARLVAEGLLTEKEAGL</sequence>
<evidence type="ECO:0000313" key="1">
    <source>
        <dbReference type="EMBL" id="NEX46109.1"/>
    </source>
</evidence>
<dbReference type="InterPro" id="IPR036412">
    <property type="entry name" value="HAD-like_sf"/>
</dbReference>
<dbReference type="Gene3D" id="3.40.50.1000">
    <property type="entry name" value="HAD superfamily/HAD-like"/>
    <property type="match status" value="1"/>
</dbReference>
<proteinExistence type="predicted"/>
<protein>
    <submittedName>
        <fullName evidence="1">HAD family phosphatase</fullName>
    </submittedName>
</protein>
<evidence type="ECO:0000313" key="2">
    <source>
        <dbReference type="Proteomes" id="UP000481421"/>
    </source>
</evidence>
<dbReference type="SUPFAM" id="SSF56784">
    <property type="entry name" value="HAD-like"/>
    <property type="match status" value="1"/>
</dbReference>
<reference evidence="1 2" key="1">
    <citation type="submission" date="2020-02" db="EMBL/GenBank/DDBJ databases">
        <title>Rhodobacter algicola sp. nov., isolated from microalga culture.</title>
        <authorList>
            <person name="Park C.-Y."/>
        </authorList>
    </citation>
    <scope>NUCLEOTIDE SEQUENCE [LARGE SCALE GENOMIC DNA]</scope>
    <source>
        <strain evidence="1 2">ETT8</strain>
    </source>
</reference>
<dbReference type="AlphaFoldDB" id="A0A6B3RSK6"/>
<dbReference type="RefSeq" id="WP_164610503.1">
    <property type="nucleotide sequence ID" value="NZ_JAAIKE010000002.1"/>
</dbReference>
<dbReference type="PANTHER" id="PTHR43611:SF3">
    <property type="entry name" value="FLAVIN MONONUCLEOTIDE HYDROLASE 1, CHLOROPLATIC"/>
    <property type="match status" value="1"/>
</dbReference>
<dbReference type="SFLD" id="SFLDG01129">
    <property type="entry name" value="C1.5:_HAD__Beta-PGM__Phosphata"/>
    <property type="match status" value="1"/>
</dbReference>
<dbReference type="InterPro" id="IPR023198">
    <property type="entry name" value="PGP-like_dom2"/>
</dbReference>
<name>A0A6B3RSK6_9RHOB</name>
<dbReference type="PANTHER" id="PTHR43611">
    <property type="entry name" value="ALPHA-D-GLUCOSE 1-PHOSPHATE PHOSPHATASE"/>
    <property type="match status" value="1"/>
</dbReference>
<dbReference type="InterPro" id="IPR023214">
    <property type="entry name" value="HAD_sf"/>
</dbReference>
<dbReference type="EMBL" id="JAAIKE010000002">
    <property type="protein sequence ID" value="NEX46109.1"/>
    <property type="molecule type" value="Genomic_DNA"/>
</dbReference>
<dbReference type="InterPro" id="IPR006439">
    <property type="entry name" value="HAD-SF_hydro_IA"/>
</dbReference>
<keyword evidence="2" id="KW-1185">Reference proteome</keyword>
<comment type="caution">
    <text evidence="1">The sequence shown here is derived from an EMBL/GenBank/DDBJ whole genome shotgun (WGS) entry which is preliminary data.</text>
</comment>
<dbReference type="CDD" id="cd02603">
    <property type="entry name" value="HAD_sEH-N_like"/>
    <property type="match status" value="1"/>
</dbReference>
<accession>A0A6B3RSK6</accession>
<dbReference type="Pfam" id="PF00702">
    <property type="entry name" value="Hydrolase"/>
    <property type="match status" value="1"/>
</dbReference>
<dbReference type="Gene3D" id="1.10.150.240">
    <property type="entry name" value="Putative phosphatase, domain 2"/>
    <property type="match status" value="1"/>
</dbReference>
<dbReference type="Proteomes" id="UP000481421">
    <property type="component" value="Unassembled WGS sequence"/>
</dbReference>
<gene>
    <name evidence="1" type="ORF">G3572_07830</name>
</gene>